<evidence type="ECO:0000313" key="2">
    <source>
        <dbReference type="Proteomes" id="UP000196531"/>
    </source>
</evidence>
<dbReference type="EMBL" id="MAAO01000006">
    <property type="protein sequence ID" value="OUR97214.1"/>
    <property type="molecule type" value="Genomic_DNA"/>
</dbReference>
<proteinExistence type="predicted"/>
<gene>
    <name evidence="1" type="ORF">A9Q84_12880</name>
</gene>
<reference evidence="2" key="1">
    <citation type="journal article" date="2017" name="Proc. Natl. Acad. Sci. U.S.A.">
        <title>Simulation of Deepwater Horizon oil plume reveals substrate specialization within a complex community of hydrocarbon-degraders.</title>
        <authorList>
            <person name="Hu P."/>
            <person name="Dubinsky E.A."/>
            <person name="Probst A.J."/>
            <person name="Wang J."/>
            <person name="Sieber C.M.K."/>
            <person name="Tom L.M."/>
            <person name="Gardinali P."/>
            <person name="Banfield J.F."/>
            <person name="Atlas R.M."/>
            <person name="Andersen G.L."/>
        </authorList>
    </citation>
    <scope>NUCLEOTIDE SEQUENCE [LARGE SCALE GENOMIC DNA]</scope>
</reference>
<sequence>MARKQKKEIFRYDCSLTGETYKTTKKAKNPEDLISVTAYYELHPENDDRPEHITKALEEEE</sequence>
<evidence type="ECO:0000313" key="1">
    <source>
        <dbReference type="EMBL" id="OUR97214.1"/>
    </source>
</evidence>
<comment type="caution">
    <text evidence="1">The sequence shown here is derived from an EMBL/GenBank/DDBJ whole genome shotgun (WGS) entry which is preliminary data.</text>
</comment>
<dbReference type="AlphaFoldDB" id="A0A1Y5F8V2"/>
<accession>A0A1Y5F8V2</accession>
<name>A0A1Y5F8V2_9BACT</name>
<organism evidence="1 2">
    <name type="scientific">Halobacteriovorax marinus</name>
    <dbReference type="NCBI Taxonomy" id="97084"/>
    <lineage>
        <taxon>Bacteria</taxon>
        <taxon>Pseudomonadati</taxon>
        <taxon>Bdellovibrionota</taxon>
        <taxon>Bacteriovoracia</taxon>
        <taxon>Bacteriovoracales</taxon>
        <taxon>Halobacteriovoraceae</taxon>
        <taxon>Halobacteriovorax</taxon>
    </lineage>
</organism>
<protein>
    <submittedName>
        <fullName evidence="1">Uncharacterized protein</fullName>
    </submittedName>
</protein>
<dbReference type="Proteomes" id="UP000196531">
    <property type="component" value="Unassembled WGS sequence"/>
</dbReference>